<dbReference type="Proteomes" id="UP000231419">
    <property type="component" value="Segment"/>
</dbReference>
<protein>
    <submittedName>
        <fullName evidence="1">Uncharacterized protein</fullName>
    </submittedName>
</protein>
<name>A0A2D1AD92_9CAUD</name>
<organism evidence="1 2">
    <name type="scientific">Rhodococcus phage Trina</name>
    <dbReference type="NCBI Taxonomy" id="2027905"/>
    <lineage>
        <taxon>Viruses</taxon>
        <taxon>Duplodnaviria</taxon>
        <taxon>Heunggongvirae</taxon>
        <taxon>Uroviricota</taxon>
        <taxon>Caudoviricetes</taxon>
        <taxon>Trinavirus</taxon>
        <taxon>Trinavirus trina</taxon>
    </lineage>
</organism>
<evidence type="ECO:0000313" key="1">
    <source>
        <dbReference type="EMBL" id="ASZ74854.1"/>
    </source>
</evidence>
<gene>
    <name evidence="1" type="ORF">SEA_TRINA_37</name>
</gene>
<proteinExistence type="predicted"/>
<evidence type="ECO:0000313" key="2">
    <source>
        <dbReference type="Proteomes" id="UP000231419"/>
    </source>
</evidence>
<sequence>MKKEEAELASELFSIQMKHYGASERAISSAMLADAITEAFGTLSMEDFKLFLRTVKAEAWREVTQTRKQLEESSEKLENAIKEAS</sequence>
<accession>A0A2D1AD92</accession>
<dbReference type="EMBL" id="MF668286">
    <property type="protein sequence ID" value="ASZ74854.1"/>
    <property type="molecule type" value="Genomic_DNA"/>
</dbReference>
<keyword evidence="2" id="KW-1185">Reference proteome</keyword>
<reference evidence="2" key="1">
    <citation type="submission" date="2017-08" db="EMBL/GenBank/DDBJ databases">
        <authorList>
            <person name="de Groot N.N."/>
        </authorList>
    </citation>
    <scope>NUCLEOTIDE SEQUENCE [LARGE SCALE GENOMIC DNA]</scope>
</reference>